<dbReference type="InterPro" id="IPR053033">
    <property type="entry name" value="Androglobin-like"/>
</dbReference>
<proteinExistence type="evidence at transcript level"/>
<evidence type="ECO:0000313" key="2">
    <source>
        <dbReference type="EMBL" id="CAB3220036.1"/>
    </source>
</evidence>
<organism evidence="2">
    <name type="scientific">Phallusia mammillata</name>
    <dbReference type="NCBI Taxonomy" id="59560"/>
    <lineage>
        <taxon>Eukaryota</taxon>
        <taxon>Metazoa</taxon>
        <taxon>Chordata</taxon>
        <taxon>Tunicata</taxon>
        <taxon>Ascidiacea</taxon>
        <taxon>Phlebobranchia</taxon>
        <taxon>Ascidiidae</taxon>
        <taxon>Phallusia</taxon>
    </lineage>
</organism>
<dbReference type="PANTHER" id="PTHR46298:SF1">
    <property type="entry name" value="ANDROGLOBIN"/>
    <property type="match status" value="1"/>
</dbReference>
<feature type="compositionally biased region" description="Polar residues" evidence="1">
    <location>
        <begin position="166"/>
        <end position="182"/>
    </location>
</feature>
<dbReference type="PANTHER" id="PTHR46298">
    <property type="entry name" value="ANDROGLOBIN"/>
    <property type="match status" value="1"/>
</dbReference>
<dbReference type="EMBL" id="LR782734">
    <property type="protein sequence ID" value="CAB3220036.1"/>
    <property type="molecule type" value="mRNA"/>
</dbReference>
<protein>
    <submittedName>
        <fullName evidence="2">Androglobin</fullName>
    </submittedName>
</protein>
<accession>A0A6F9D6E9</accession>
<evidence type="ECO:0000256" key="1">
    <source>
        <dbReference type="SAM" id="MobiDB-lite"/>
    </source>
</evidence>
<feature type="region of interest" description="Disordered" evidence="1">
    <location>
        <begin position="166"/>
        <end position="194"/>
    </location>
</feature>
<name>A0A6F9D6E9_9ASCI</name>
<dbReference type="AlphaFoldDB" id="A0A6F9D6E9"/>
<sequence length="194" mass="22212">MKLAWEAAEPGRSIKAMQSRLTYTTKLPGNMQEQENSQNEESIMTNIKNEENLTIQPKHLSKLVTPLLTTKQYEKGSGTNSTTFLDKESLIDMENIKVETGSQFFKQKRSKALEFRDKNQQQRSVLMDIQFDKLHEMQSLYDKSRNALLAKHADYRKACLQNAQAENELMSQNASPEQTSPEPKQVKSAGKKKK</sequence>
<reference evidence="2" key="1">
    <citation type="submission" date="2020-04" db="EMBL/GenBank/DDBJ databases">
        <authorList>
            <person name="Neveu A P."/>
        </authorList>
    </citation>
    <scope>NUCLEOTIDE SEQUENCE</scope>
    <source>
        <tissue evidence="2">Whole embryo</tissue>
    </source>
</reference>
<gene>
    <name evidence="2" type="primary">Adgb-001</name>
</gene>